<protein>
    <submittedName>
        <fullName evidence="2">Prophage tail fiber protein</fullName>
    </submittedName>
</protein>
<proteinExistence type="predicted"/>
<sequence>MDYPKSMPSAGLVNGKFVDENPLTGMPGSLIPADWGNAVTQEILEVIRAAGDTPNESDNSQLKAAISALISKKQSENLATQEEAETGINTAKTMSPLRVFQAIAKKLAQASESIAGIAKVASQAEINAGASDTSVVTPKKLRLGFLIRMGASGYIVFPSWMGGLIIQWITGNASQTANNSYGEYNPWPLAFPNARFLAVATHEGTASGTFLTVCNLPGTSSLTGINVRCPDWPSQTIAARVIGIGY</sequence>
<dbReference type="Gene3D" id="2.60.40.3940">
    <property type="match status" value="1"/>
</dbReference>
<dbReference type="Proteomes" id="UP000268048">
    <property type="component" value="Chromosome"/>
</dbReference>
<evidence type="ECO:0000259" key="1">
    <source>
        <dbReference type="Pfam" id="PF21882"/>
    </source>
</evidence>
<organism evidence="2 3">
    <name type="scientific">Pseudomonas chlororaphis</name>
    <dbReference type="NCBI Taxonomy" id="587753"/>
    <lineage>
        <taxon>Bacteria</taxon>
        <taxon>Pseudomonadati</taxon>
        <taxon>Pseudomonadota</taxon>
        <taxon>Gammaproteobacteria</taxon>
        <taxon>Pseudomonadales</taxon>
        <taxon>Pseudomonadaceae</taxon>
        <taxon>Pseudomonas</taxon>
    </lineage>
</organism>
<evidence type="ECO:0000313" key="3">
    <source>
        <dbReference type="Proteomes" id="UP000268048"/>
    </source>
</evidence>
<name>A0A3G7TIX5_9PSED</name>
<gene>
    <name evidence="2" type="ORF">C4K04_1258</name>
</gene>
<feature type="domain" description="Putative tail fiber protein gp53-like C-terminal" evidence="1">
    <location>
        <begin position="162"/>
        <end position="246"/>
    </location>
</feature>
<accession>A0A3G7TIX5</accession>
<dbReference type="EMBL" id="CP027753">
    <property type="protein sequence ID" value="AZE46950.1"/>
    <property type="molecule type" value="Genomic_DNA"/>
</dbReference>
<evidence type="ECO:0000313" key="2">
    <source>
        <dbReference type="EMBL" id="AZE46950.1"/>
    </source>
</evidence>
<dbReference type="Pfam" id="PF21882">
    <property type="entry name" value="Gp53-like_C"/>
    <property type="match status" value="1"/>
</dbReference>
<reference evidence="2 3" key="1">
    <citation type="submission" date="2018-03" db="EMBL/GenBank/DDBJ databases">
        <title>Diversity of phytobeneficial traits revealed by whole-genome analysis of worldwide-isolated phenazine-producing Pseudomonas spp.</title>
        <authorList>
            <person name="Biessy A."/>
            <person name="Novinscak A."/>
            <person name="Blom J."/>
            <person name="Leger G."/>
            <person name="Thomashow L.S."/>
            <person name="Cazorla F.M."/>
            <person name="Josic D."/>
            <person name="Filion M."/>
        </authorList>
    </citation>
    <scope>NUCLEOTIDE SEQUENCE [LARGE SCALE GENOMIC DNA]</scope>
    <source>
        <strain evidence="2 3">B25</strain>
    </source>
</reference>
<dbReference type="InterPro" id="IPR054075">
    <property type="entry name" value="Gp53-like_C"/>
</dbReference>
<dbReference type="AlphaFoldDB" id="A0A3G7TIX5"/>
<dbReference type="RefSeq" id="WP_124319367.1">
    <property type="nucleotide sequence ID" value="NZ_CP027753.1"/>
</dbReference>